<dbReference type="Gene3D" id="2.60.40.4070">
    <property type="match status" value="1"/>
</dbReference>
<evidence type="ECO:0000313" key="2">
    <source>
        <dbReference type="EMBL" id="ACF45594.1"/>
    </source>
</evidence>
<name>B4S5J7_PROA2</name>
<protein>
    <recommendedName>
        <fullName evidence="1">LTD domain-containing protein</fullName>
    </recommendedName>
</protein>
<dbReference type="Pfam" id="PF00932">
    <property type="entry name" value="LTD"/>
    <property type="match status" value="1"/>
</dbReference>
<proteinExistence type="predicted"/>
<dbReference type="Proteomes" id="UP000002725">
    <property type="component" value="Chromosome"/>
</dbReference>
<dbReference type="InterPro" id="IPR001322">
    <property type="entry name" value="Lamin_tail_dom"/>
</dbReference>
<dbReference type="Pfam" id="PF13860">
    <property type="entry name" value="FlgD_ig"/>
    <property type="match status" value="1"/>
</dbReference>
<organism evidence="2 3">
    <name type="scientific">Prosthecochloris aestuarii (strain DSM 271 / SK 413)</name>
    <dbReference type="NCBI Taxonomy" id="290512"/>
    <lineage>
        <taxon>Bacteria</taxon>
        <taxon>Pseudomonadati</taxon>
        <taxon>Chlorobiota</taxon>
        <taxon>Chlorobiia</taxon>
        <taxon>Chlorobiales</taxon>
        <taxon>Chlorobiaceae</taxon>
        <taxon>Prosthecochloris</taxon>
    </lineage>
</organism>
<dbReference type="AlphaFoldDB" id="B4S5J7"/>
<dbReference type="SUPFAM" id="SSF74853">
    <property type="entry name" value="Lamin A/C globular tail domain"/>
    <property type="match status" value="1"/>
</dbReference>
<keyword evidence="3" id="KW-1185">Reference proteome</keyword>
<evidence type="ECO:0000259" key="1">
    <source>
        <dbReference type="PROSITE" id="PS51841"/>
    </source>
</evidence>
<feature type="domain" description="LTD" evidence="1">
    <location>
        <begin position="30"/>
        <end position="178"/>
    </location>
</feature>
<dbReference type="STRING" id="290512.Paes_0538"/>
<dbReference type="InterPro" id="IPR025965">
    <property type="entry name" value="FlgD/Vpr_Ig-like"/>
</dbReference>
<reference evidence="2" key="1">
    <citation type="submission" date="2008-06" db="EMBL/GenBank/DDBJ databases">
        <title>Complete sequence of chromosome of Prosthecochloris aestuarii DSM 271.</title>
        <authorList>
            <consortium name="US DOE Joint Genome Institute"/>
            <person name="Lucas S."/>
            <person name="Copeland A."/>
            <person name="Lapidus A."/>
            <person name="Glavina del Rio T."/>
            <person name="Dalin E."/>
            <person name="Tice H."/>
            <person name="Bruce D."/>
            <person name="Goodwin L."/>
            <person name="Pitluck S."/>
            <person name="Schmutz J."/>
            <person name="Larimer F."/>
            <person name="Land M."/>
            <person name="Hauser L."/>
            <person name="Kyrpides N."/>
            <person name="Anderson I."/>
            <person name="Liu Z."/>
            <person name="Li T."/>
            <person name="Zhao F."/>
            <person name="Overmann J."/>
            <person name="Bryant D.A."/>
            <person name="Richardson P."/>
        </authorList>
    </citation>
    <scope>NUCLEOTIDE SEQUENCE [LARGE SCALE GENOMIC DNA]</scope>
    <source>
        <strain evidence="2">DSM 271</strain>
    </source>
</reference>
<dbReference type="KEGG" id="paa:Paes_0538"/>
<dbReference type="InterPro" id="IPR036415">
    <property type="entry name" value="Lamin_tail_dom_sf"/>
</dbReference>
<accession>B4S5J7</accession>
<dbReference type="HOGENOM" id="CLU_836002_0_0_10"/>
<evidence type="ECO:0000313" key="3">
    <source>
        <dbReference type="Proteomes" id="UP000002725"/>
    </source>
</evidence>
<dbReference type="eggNOG" id="COG4288">
    <property type="taxonomic scope" value="Bacteria"/>
</dbReference>
<gene>
    <name evidence="2" type="ordered locus">Paes_0538</name>
</gene>
<dbReference type="EMBL" id="CP001108">
    <property type="protein sequence ID" value="ACF45594.1"/>
    <property type="molecule type" value="Genomic_DNA"/>
</dbReference>
<dbReference type="PROSITE" id="PS51841">
    <property type="entry name" value="LTD"/>
    <property type="match status" value="1"/>
</dbReference>
<dbReference type="RefSeq" id="WP_012505131.1">
    <property type="nucleotide sequence ID" value="NC_011059.1"/>
</dbReference>
<dbReference type="Gene3D" id="2.60.40.1260">
    <property type="entry name" value="Lamin Tail domain"/>
    <property type="match status" value="1"/>
</dbReference>
<sequence>MHPHHLLQSALLLFFVIGCKDYPDDAISPSGPSLLLSAPEGPVINEIHFDPRQSSTDNLADQPDYVEIYNPGNASADLTGWTIEDCPSASGKRYSYHFADAPSPANILKPGEYAIVTPDNSPSVAASRLVGFYDYLERRPDVSIFLVEGKVFSFNNDRDCVTLKNSEGTLIDSVAYEEGWHNPYIRETKGRSIEKFNPLLPSSSPSSWTSSADNDYGGTPGIRNSVYLTQHDLQRIPVIKAIPEQFSTRQESMAFEIDLPYGAYQMSLVIYDSNLAEVKRLANGLPAGPSTILEWDGRNDNGETLASGIYIARLNVNGTTLSTTLETTITLISEG</sequence>